<organism evidence="2 3">
    <name type="scientific">Flemingia macrophylla</name>
    <dbReference type="NCBI Taxonomy" id="520843"/>
    <lineage>
        <taxon>Eukaryota</taxon>
        <taxon>Viridiplantae</taxon>
        <taxon>Streptophyta</taxon>
        <taxon>Embryophyta</taxon>
        <taxon>Tracheophyta</taxon>
        <taxon>Spermatophyta</taxon>
        <taxon>Magnoliopsida</taxon>
        <taxon>eudicotyledons</taxon>
        <taxon>Gunneridae</taxon>
        <taxon>Pentapetalae</taxon>
        <taxon>rosids</taxon>
        <taxon>fabids</taxon>
        <taxon>Fabales</taxon>
        <taxon>Fabaceae</taxon>
        <taxon>Papilionoideae</taxon>
        <taxon>50 kb inversion clade</taxon>
        <taxon>NPAAA clade</taxon>
        <taxon>indigoferoid/millettioid clade</taxon>
        <taxon>Phaseoleae</taxon>
        <taxon>Flemingia</taxon>
    </lineage>
</organism>
<sequence length="198" mass="22826">MFKSACSSFCSKWDQYLIRSSYKIPSFLVLIHDKWKTFMFDAWIAAIPIAYVALEERFLFQQVKPREQRIFRCTVRHGFRDVLGDHVEFECQLVQHLKEILSLENFMLEDEGTNTEGKTVTLGNENDMTTTTNATDEDTTVQSSVSSDSIQGFEVTKEIEFIKKQMENGVVYMLGEVEVVADPKSSIFNKKSCHAFDF</sequence>
<dbReference type="PANTHER" id="PTHR30540:SF94">
    <property type="entry name" value="POTASSIUM TRANSPORTER 5"/>
    <property type="match status" value="1"/>
</dbReference>
<protein>
    <recommendedName>
        <fullName evidence="1">K+ potassium transporter C-terminal domain-containing protein</fullName>
    </recommendedName>
</protein>
<keyword evidence="3" id="KW-1185">Reference proteome</keyword>
<evidence type="ECO:0000313" key="2">
    <source>
        <dbReference type="EMBL" id="KAL2336389.1"/>
    </source>
</evidence>
<gene>
    <name evidence="2" type="ORF">Fmac_010835</name>
</gene>
<dbReference type="InterPro" id="IPR053952">
    <property type="entry name" value="K_trans_C"/>
</dbReference>
<dbReference type="Pfam" id="PF22776">
    <property type="entry name" value="K_trans_C"/>
    <property type="match status" value="1"/>
</dbReference>
<dbReference type="PANTHER" id="PTHR30540">
    <property type="entry name" value="OSMOTIC STRESS POTASSIUM TRANSPORTER"/>
    <property type="match status" value="1"/>
</dbReference>
<dbReference type="EMBL" id="JBGMDY010000004">
    <property type="protein sequence ID" value="KAL2336389.1"/>
    <property type="molecule type" value="Genomic_DNA"/>
</dbReference>
<evidence type="ECO:0000259" key="1">
    <source>
        <dbReference type="Pfam" id="PF22776"/>
    </source>
</evidence>
<proteinExistence type="predicted"/>
<dbReference type="InterPro" id="IPR003855">
    <property type="entry name" value="K+_transporter"/>
</dbReference>
<dbReference type="AlphaFoldDB" id="A0ABD1MKP8"/>
<name>A0ABD1MKP8_9FABA</name>
<feature type="domain" description="K+ potassium transporter C-terminal" evidence="1">
    <location>
        <begin position="48"/>
        <end position="194"/>
    </location>
</feature>
<dbReference type="Proteomes" id="UP001603857">
    <property type="component" value="Unassembled WGS sequence"/>
</dbReference>
<reference evidence="2 3" key="1">
    <citation type="submission" date="2024-08" db="EMBL/GenBank/DDBJ databases">
        <title>Insights into the chromosomal genome structure of Flemingia macrophylla.</title>
        <authorList>
            <person name="Ding Y."/>
            <person name="Zhao Y."/>
            <person name="Bi W."/>
            <person name="Wu M."/>
            <person name="Zhao G."/>
            <person name="Gong Y."/>
            <person name="Li W."/>
            <person name="Zhang P."/>
        </authorList>
    </citation>
    <scope>NUCLEOTIDE SEQUENCE [LARGE SCALE GENOMIC DNA]</scope>
    <source>
        <strain evidence="2">DYQJB</strain>
        <tissue evidence="2">Leaf</tissue>
    </source>
</reference>
<comment type="caution">
    <text evidence="2">The sequence shown here is derived from an EMBL/GenBank/DDBJ whole genome shotgun (WGS) entry which is preliminary data.</text>
</comment>
<evidence type="ECO:0000313" key="3">
    <source>
        <dbReference type="Proteomes" id="UP001603857"/>
    </source>
</evidence>
<accession>A0ABD1MKP8</accession>